<evidence type="ECO:0000313" key="1">
    <source>
        <dbReference type="EMBL" id="KAI3677862.1"/>
    </source>
</evidence>
<comment type="caution">
    <text evidence="1">The sequence shown here is derived from an EMBL/GenBank/DDBJ whole genome shotgun (WGS) entry which is preliminary data.</text>
</comment>
<reference evidence="2" key="1">
    <citation type="journal article" date="2022" name="Mol. Ecol. Resour.">
        <title>The genomes of chicory, endive, great burdock and yacon provide insights into Asteraceae palaeo-polyploidization history and plant inulin production.</title>
        <authorList>
            <person name="Fan W."/>
            <person name="Wang S."/>
            <person name="Wang H."/>
            <person name="Wang A."/>
            <person name="Jiang F."/>
            <person name="Liu H."/>
            <person name="Zhao H."/>
            <person name="Xu D."/>
            <person name="Zhang Y."/>
        </authorList>
    </citation>
    <scope>NUCLEOTIDE SEQUENCE [LARGE SCALE GENOMIC DNA]</scope>
    <source>
        <strain evidence="2">cv. Niubang</strain>
    </source>
</reference>
<organism evidence="1 2">
    <name type="scientific">Arctium lappa</name>
    <name type="common">Greater burdock</name>
    <name type="synonym">Lappa major</name>
    <dbReference type="NCBI Taxonomy" id="4217"/>
    <lineage>
        <taxon>Eukaryota</taxon>
        <taxon>Viridiplantae</taxon>
        <taxon>Streptophyta</taxon>
        <taxon>Embryophyta</taxon>
        <taxon>Tracheophyta</taxon>
        <taxon>Spermatophyta</taxon>
        <taxon>Magnoliopsida</taxon>
        <taxon>eudicotyledons</taxon>
        <taxon>Gunneridae</taxon>
        <taxon>Pentapetalae</taxon>
        <taxon>asterids</taxon>
        <taxon>campanulids</taxon>
        <taxon>Asterales</taxon>
        <taxon>Asteraceae</taxon>
        <taxon>Carduoideae</taxon>
        <taxon>Cardueae</taxon>
        <taxon>Arctiinae</taxon>
        <taxon>Arctium</taxon>
    </lineage>
</organism>
<evidence type="ECO:0000313" key="2">
    <source>
        <dbReference type="Proteomes" id="UP001055879"/>
    </source>
</evidence>
<reference evidence="1 2" key="2">
    <citation type="journal article" date="2022" name="Mol. Ecol. Resour.">
        <title>The genomes of chicory, endive, great burdock and yacon provide insights into Asteraceae paleo-polyploidization history and plant inulin production.</title>
        <authorList>
            <person name="Fan W."/>
            <person name="Wang S."/>
            <person name="Wang H."/>
            <person name="Wang A."/>
            <person name="Jiang F."/>
            <person name="Liu H."/>
            <person name="Zhao H."/>
            <person name="Xu D."/>
            <person name="Zhang Y."/>
        </authorList>
    </citation>
    <scope>NUCLEOTIDE SEQUENCE [LARGE SCALE GENOMIC DNA]</scope>
    <source>
        <strain evidence="2">cv. Niubang</strain>
    </source>
</reference>
<proteinExistence type="predicted"/>
<accession>A0ACB8Y2V8</accession>
<dbReference type="EMBL" id="CM042060">
    <property type="protein sequence ID" value="KAI3677862.1"/>
    <property type="molecule type" value="Genomic_DNA"/>
</dbReference>
<sequence>MKVVSSTYHQKIKFPTPWGSPAIDDYRLEEVVLAQDKPNIIVFIPSSLDPAIKKSLISFLQEHADCFAWTHEDMGAFGLQTGHKGHHYLSPPLPPLAATSSHRQPPSATSTYFSSITTSSTTSTTIGHPHHHYHRRPPPLTPIITPYSRHHHQRTPVATNNHRRPLSPLPPILQQLPPPPPQPPPIATSTITTTHCRRNHRHLPPTTVARRQPSSDFFELLSIISDSSFKFSTIVFFCPIPSRLIMSAYQMLHHGRLLGLQPDLDAS</sequence>
<name>A0ACB8Y2V8_ARCLA</name>
<keyword evidence="2" id="KW-1185">Reference proteome</keyword>
<gene>
    <name evidence="1" type="ORF">L6452_37134</name>
</gene>
<protein>
    <submittedName>
        <fullName evidence="1">Uncharacterized protein</fullName>
    </submittedName>
</protein>
<dbReference type="Proteomes" id="UP001055879">
    <property type="component" value="Linkage Group LG14"/>
</dbReference>